<dbReference type="GO" id="GO:0003677">
    <property type="term" value="F:DNA binding"/>
    <property type="evidence" value="ECO:0007669"/>
    <property type="project" value="UniProtKB-KW"/>
</dbReference>
<reference evidence="2 3" key="1">
    <citation type="submission" date="2016-11" db="EMBL/GenBank/DDBJ databases">
        <authorList>
            <person name="Jaros S."/>
            <person name="Januszkiewicz K."/>
            <person name="Wedrychowicz H."/>
        </authorList>
    </citation>
    <scope>NUCLEOTIDE SEQUENCE [LARGE SCALE GENOMIC DNA]</scope>
    <source>
        <strain evidence="2 3">GAS95</strain>
    </source>
</reference>
<dbReference type="CDD" id="cd00093">
    <property type="entry name" value="HTH_XRE"/>
    <property type="match status" value="1"/>
</dbReference>
<keyword evidence="1" id="KW-0238">DNA-binding</keyword>
<evidence type="ECO:0000313" key="2">
    <source>
        <dbReference type="EMBL" id="SIO34602.1"/>
    </source>
</evidence>
<dbReference type="PANTHER" id="PTHR36924:SF1">
    <property type="entry name" value="ANTITOXIN HIGA-1"/>
    <property type="match status" value="1"/>
</dbReference>
<dbReference type="Proteomes" id="UP000185151">
    <property type="component" value="Unassembled WGS sequence"/>
</dbReference>
<evidence type="ECO:0000256" key="1">
    <source>
        <dbReference type="ARBA" id="ARBA00023125"/>
    </source>
</evidence>
<gene>
    <name evidence="2" type="ORF">SAMN05444165_2410</name>
</gene>
<name>A0A1N6IRE8_9BURK</name>
<dbReference type="InterPro" id="IPR013430">
    <property type="entry name" value="Toxin_antidote_HigA"/>
</dbReference>
<dbReference type="Gene3D" id="1.10.260.40">
    <property type="entry name" value="lambda repressor-like DNA-binding domains"/>
    <property type="match status" value="1"/>
</dbReference>
<protein>
    <submittedName>
        <fullName evidence="2">Addiction module antidote protein, HigA family</fullName>
    </submittedName>
</protein>
<organism evidence="2 3">
    <name type="scientific">Paraburkholderia phenazinium</name>
    <dbReference type="NCBI Taxonomy" id="60549"/>
    <lineage>
        <taxon>Bacteria</taxon>
        <taxon>Pseudomonadati</taxon>
        <taxon>Pseudomonadota</taxon>
        <taxon>Betaproteobacteria</taxon>
        <taxon>Burkholderiales</taxon>
        <taxon>Burkholderiaceae</taxon>
        <taxon>Paraburkholderia</taxon>
    </lineage>
</organism>
<evidence type="ECO:0000313" key="3">
    <source>
        <dbReference type="Proteomes" id="UP000185151"/>
    </source>
</evidence>
<dbReference type="EMBL" id="FSRU01000001">
    <property type="protein sequence ID" value="SIO34602.1"/>
    <property type="molecule type" value="Genomic_DNA"/>
</dbReference>
<keyword evidence="3" id="KW-1185">Reference proteome</keyword>
<dbReference type="InterPro" id="IPR001387">
    <property type="entry name" value="Cro/C1-type_HTH"/>
</dbReference>
<accession>A0A1N6IRE8</accession>
<dbReference type="PANTHER" id="PTHR36924">
    <property type="entry name" value="ANTITOXIN HIGA-1"/>
    <property type="match status" value="1"/>
</dbReference>
<dbReference type="AlphaFoldDB" id="A0A1N6IRE8"/>
<dbReference type="NCBIfam" id="TIGR02607">
    <property type="entry name" value="antidote_HigA"/>
    <property type="match status" value="1"/>
</dbReference>
<dbReference type="SUPFAM" id="SSF47413">
    <property type="entry name" value="lambda repressor-like DNA-binding domains"/>
    <property type="match status" value="1"/>
</dbReference>
<sequence>MFNPAHPGALLREDILPSLHLSVTEAAAQLGVARTTFSRLLNERIGVSPEMALRLEAWLGVENGNNADFWLALQTAHDLWHARKHAPKKVKPVVAGVAA</sequence>
<dbReference type="InterPro" id="IPR010982">
    <property type="entry name" value="Lambda_DNA-bd_dom_sf"/>
</dbReference>
<proteinExistence type="predicted"/>